<sequence length="141" mass="14712">MSIIGIKGSLFILLLLITSAFDLRTRQIPNSLPLAIVVVGLLHVSPPAALSGLLITGLPYLLAAIFTRGKIGGGDIKLMAACGFVLGPLYGTLQSILGLALVLLFAIGISFRFGFRDTKQTALPLAPFLAVGGIVAFILSH</sequence>
<keyword evidence="2" id="KW-1133">Transmembrane helix</keyword>
<dbReference type="EC" id="3.4.23.43" evidence="4"/>
<evidence type="ECO:0000256" key="2">
    <source>
        <dbReference type="SAM" id="Phobius"/>
    </source>
</evidence>
<reference evidence="5" key="1">
    <citation type="journal article" date="2019" name="Int. J. Syst. Evol. Microbiol.">
        <title>The Global Catalogue of Microorganisms (GCM) 10K type strain sequencing project: providing services to taxonomists for standard genome sequencing and annotation.</title>
        <authorList>
            <consortium name="The Broad Institute Genomics Platform"/>
            <consortium name="The Broad Institute Genome Sequencing Center for Infectious Disease"/>
            <person name="Wu L."/>
            <person name="Ma J."/>
        </authorList>
    </citation>
    <scope>NUCLEOTIDE SEQUENCE [LARGE SCALE GENOMIC DNA]</scope>
    <source>
        <strain evidence="5">CCUG 48216</strain>
    </source>
</reference>
<keyword evidence="5" id="KW-1185">Reference proteome</keyword>
<feature type="transmembrane region" description="Helical" evidence="2">
    <location>
        <begin position="122"/>
        <end position="140"/>
    </location>
</feature>
<keyword evidence="2" id="KW-0472">Membrane</keyword>
<feature type="transmembrane region" description="Helical" evidence="2">
    <location>
        <begin position="96"/>
        <end position="115"/>
    </location>
</feature>
<accession>A0ABW3S8Q1</accession>
<feature type="transmembrane region" description="Helical" evidence="2">
    <location>
        <begin position="36"/>
        <end position="62"/>
    </location>
</feature>
<name>A0ABW3S8Q1_9BACL</name>
<dbReference type="EMBL" id="JBHTKZ010000006">
    <property type="protein sequence ID" value="MFD1180873.1"/>
    <property type="molecule type" value="Genomic_DNA"/>
</dbReference>
<evidence type="ECO:0000313" key="4">
    <source>
        <dbReference type="EMBL" id="MFD1180873.1"/>
    </source>
</evidence>
<evidence type="ECO:0000313" key="5">
    <source>
        <dbReference type="Proteomes" id="UP001597211"/>
    </source>
</evidence>
<keyword evidence="4" id="KW-0378">Hydrolase</keyword>
<gene>
    <name evidence="4" type="ORF">ACFQ2Z_05840</name>
</gene>
<protein>
    <submittedName>
        <fullName evidence="4">Prepilin peptidase</fullName>
        <ecNumber evidence="4">3.4.23.43</ecNumber>
    </submittedName>
</protein>
<feature type="domain" description="Prepilin type IV endopeptidase peptidase" evidence="3">
    <location>
        <begin position="10"/>
        <end position="106"/>
    </location>
</feature>
<evidence type="ECO:0000256" key="1">
    <source>
        <dbReference type="ARBA" id="ARBA00005801"/>
    </source>
</evidence>
<dbReference type="PANTHER" id="PTHR30487:SF0">
    <property type="entry name" value="PREPILIN LEADER PEPTIDASE_N-METHYLTRANSFERASE-RELATED"/>
    <property type="match status" value="1"/>
</dbReference>
<dbReference type="RefSeq" id="WP_240267676.1">
    <property type="nucleotide sequence ID" value="NZ_JAKSXN010000003.1"/>
</dbReference>
<comment type="caution">
    <text evidence="4">The sequence shown here is derived from an EMBL/GenBank/DDBJ whole genome shotgun (WGS) entry which is preliminary data.</text>
</comment>
<dbReference type="Pfam" id="PF01478">
    <property type="entry name" value="Peptidase_A24"/>
    <property type="match status" value="1"/>
</dbReference>
<dbReference type="PANTHER" id="PTHR30487">
    <property type="entry name" value="TYPE 4 PREPILIN-LIKE PROTEINS LEADER PEPTIDE-PROCESSING ENZYME"/>
    <property type="match status" value="1"/>
</dbReference>
<dbReference type="InterPro" id="IPR000045">
    <property type="entry name" value="Prepilin_IV_endopep_pep"/>
</dbReference>
<keyword evidence="2" id="KW-0812">Transmembrane</keyword>
<comment type="similarity">
    <text evidence="1">Belongs to the peptidase A24 family.</text>
</comment>
<dbReference type="GO" id="GO:0004190">
    <property type="term" value="F:aspartic-type endopeptidase activity"/>
    <property type="evidence" value="ECO:0007669"/>
    <property type="project" value="UniProtKB-EC"/>
</dbReference>
<dbReference type="Proteomes" id="UP001597211">
    <property type="component" value="Unassembled WGS sequence"/>
</dbReference>
<organism evidence="4 5">
    <name type="scientific">Paenibacillus timonensis</name>
    <dbReference type="NCBI Taxonomy" id="225915"/>
    <lineage>
        <taxon>Bacteria</taxon>
        <taxon>Bacillati</taxon>
        <taxon>Bacillota</taxon>
        <taxon>Bacilli</taxon>
        <taxon>Bacillales</taxon>
        <taxon>Paenibacillaceae</taxon>
        <taxon>Paenibacillus</taxon>
    </lineage>
</organism>
<dbReference type="InterPro" id="IPR050882">
    <property type="entry name" value="Prepilin_peptidase/N-MTase"/>
</dbReference>
<evidence type="ECO:0000259" key="3">
    <source>
        <dbReference type="Pfam" id="PF01478"/>
    </source>
</evidence>
<proteinExistence type="inferred from homology"/>
<dbReference type="Gene3D" id="1.20.120.1220">
    <property type="match status" value="1"/>
</dbReference>